<dbReference type="InterPro" id="IPR007568">
    <property type="entry name" value="RTA1"/>
</dbReference>
<organism evidence="6 7">
    <name type="scientific">Lachnellula subtilissima</name>
    <dbReference type="NCBI Taxonomy" id="602034"/>
    <lineage>
        <taxon>Eukaryota</taxon>
        <taxon>Fungi</taxon>
        <taxon>Dikarya</taxon>
        <taxon>Ascomycota</taxon>
        <taxon>Pezizomycotina</taxon>
        <taxon>Leotiomycetes</taxon>
        <taxon>Helotiales</taxon>
        <taxon>Lachnaceae</taxon>
        <taxon>Lachnellula</taxon>
    </lineage>
</organism>
<evidence type="ECO:0000313" key="6">
    <source>
        <dbReference type="EMBL" id="TVY42063.1"/>
    </source>
</evidence>
<dbReference type="GO" id="GO:0016020">
    <property type="term" value="C:membrane"/>
    <property type="evidence" value="ECO:0007669"/>
    <property type="project" value="UniProtKB-SubCell"/>
</dbReference>
<keyword evidence="3 5" id="KW-1133">Transmembrane helix</keyword>
<keyword evidence="7" id="KW-1185">Reference proteome</keyword>
<dbReference type="Pfam" id="PF04479">
    <property type="entry name" value="RTA1"/>
    <property type="match status" value="1"/>
</dbReference>
<dbReference type="OrthoDB" id="5384040at2759"/>
<dbReference type="Proteomes" id="UP000462212">
    <property type="component" value="Unassembled WGS sequence"/>
</dbReference>
<keyword evidence="2 5" id="KW-0812">Transmembrane</keyword>
<dbReference type="EMBL" id="QGMJ01000112">
    <property type="protein sequence ID" value="TVY42063.1"/>
    <property type="molecule type" value="Genomic_DNA"/>
</dbReference>
<gene>
    <name evidence="6" type="ORF">LSUB1_G001847</name>
</gene>
<reference evidence="6 7" key="1">
    <citation type="submission" date="2018-05" db="EMBL/GenBank/DDBJ databases">
        <title>Genome sequencing and assembly of the regulated plant pathogen Lachnellula willkommii and related sister species for the development of diagnostic species identification markers.</title>
        <authorList>
            <person name="Giroux E."/>
            <person name="Bilodeau G."/>
        </authorList>
    </citation>
    <scope>NUCLEOTIDE SEQUENCE [LARGE SCALE GENOMIC DNA]</scope>
    <source>
        <strain evidence="6 7">CBS 197.66</strain>
    </source>
</reference>
<feature type="transmembrane region" description="Helical" evidence="5">
    <location>
        <begin position="38"/>
        <end position="58"/>
    </location>
</feature>
<evidence type="ECO:0000256" key="1">
    <source>
        <dbReference type="ARBA" id="ARBA00004141"/>
    </source>
</evidence>
<dbReference type="PANTHER" id="PTHR31465:SF15">
    <property type="entry name" value="LIPID TRANSPORTER ATNI-RELATED"/>
    <property type="match status" value="1"/>
</dbReference>
<dbReference type="AlphaFoldDB" id="A0A8H8UFM5"/>
<comment type="subcellular location">
    <subcellularLocation>
        <location evidence="1">Membrane</location>
        <topology evidence="1">Multi-pass membrane protein</topology>
    </subcellularLocation>
</comment>
<keyword evidence="4 5" id="KW-0472">Membrane</keyword>
<evidence type="ECO:0000256" key="2">
    <source>
        <dbReference type="ARBA" id="ARBA00022692"/>
    </source>
</evidence>
<evidence type="ECO:0000256" key="5">
    <source>
        <dbReference type="SAM" id="Phobius"/>
    </source>
</evidence>
<protein>
    <submittedName>
        <fullName evidence="6">Uncharacterized protein</fullName>
    </submittedName>
</protein>
<evidence type="ECO:0000313" key="7">
    <source>
        <dbReference type="Proteomes" id="UP000462212"/>
    </source>
</evidence>
<accession>A0A8H8UFM5</accession>
<feature type="transmembrane region" description="Helical" evidence="5">
    <location>
        <begin position="6"/>
        <end position="26"/>
    </location>
</feature>
<comment type="caution">
    <text evidence="6">The sequence shown here is derived from an EMBL/GenBank/DDBJ whole genome shotgun (WGS) entry which is preliminary data.</text>
</comment>
<sequence>MAGVAFQQFFILVFSFFAIQFHRSILQQVRQGVEGASSVLPLLYAVYAVLLLITVLFIDPLIRIVFRLCEYAQGFQSTIPTHEVYSYCLDSAPILVALLILNVLHPGRIMPGAESDLPSRKDRKAEGLC</sequence>
<name>A0A8H8UFM5_9HELO</name>
<proteinExistence type="predicted"/>
<evidence type="ECO:0000256" key="4">
    <source>
        <dbReference type="ARBA" id="ARBA00023136"/>
    </source>
</evidence>
<evidence type="ECO:0000256" key="3">
    <source>
        <dbReference type="ARBA" id="ARBA00022989"/>
    </source>
</evidence>
<dbReference type="PANTHER" id="PTHR31465">
    <property type="entry name" value="PROTEIN RTA1-RELATED"/>
    <property type="match status" value="1"/>
</dbReference>